<evidence type="ECO:0000256" key="6">
    <source>
        <dbReference type="ARBA" id="ARBA00023136"/>
    </source>
</evidence>
<dbReference type="Proteomes" id="UP000054408">
    <property type="component" value="Unassembled WGS sequence"/>
</dbReference>
<evidence type="ECO:0000256" key="1">
    <source>
        <dbReference type="ARBA" id="ARBA00004586"/>
    </source>
</evidence>
<dbReference type="GeneID" id="25565702"/>
<keyword evidence="8" id="KW-0732">Signal</keyword>
<dbReference type="GO" id="GO:0005789">
    <property type="term" value="C:endoplasmic reticulum membrane"/>
    <property type="evidence" value="ECO:0007669"/>
    <property type="project" value="UniProtKB-SubCell"/>
</dbReference>
<keyword evidence="6" id="KW-0472">Membrane</keyword>
<evidence type="ECO:0000256" key="7">
    <source>
        <dbReference type="RuleBase" id="RU368083"/>
    </source>
</evidence>
<dbReference type="GO" id="GO:0016853">
    <property type="term" value="F:isomerase activity"/>
    <property type="evidence" value="ECO:0007669"/>
    <property type="project" value="UniProtKB-KW"/>
</dbReference>
<evidence type="ECO:0000256" key="4">
    <source>
        <dbReference type="ARBA" id="ARBA00022824"/>
    </source>
</evidence>
<evidence type="ECO:0000256" key="5">
    <source>
        <dbReference type="ARBA" id="ARBA00022989"/>
    </source>
</evidence>
<evidence type="ECO:0000256" key="2">
    <source>
        <dbReference type="ARBA" id="ARBA00007141"/>
    </source>
</evidence>
<evidence type="ECO:0000313" key="10">
    <source>
        <dbReference type="Proteomes" id="UP000054408"/>
    </source>
</evidence>
<dbReference type="Pfam" id="PF04622">
    <property type="entry name" value="ERG2_Sigma1R"/>
    <property type="match status" value="2"/>
</dbReference>
<dbReference type="OrthoDB" id="347124at2759"/>
<comment type="subcellular location">
    <subcellularLocation>
        <location evidence="1">Endoplasmic reticulum membrane</location>
    </subcellularLocation>
</comment>
<comment type="similarity">
    <text evidence="2 7">Belongs to the ERG2 family.</text>
</comment>
<dbReference type="STRING" id="461836.A0A0L0DFV1"/>
<proteinExistence type="inferred from homology"/>
<keyword evidence="10" id="KW-1185">Reference proteome</keyword>
<keyword evidence="4" id="KW-0256">Endoplasmic reticulum</keyword>
<feature type="chain" id="PRO_5005537538" evidence="8">
    <location>
        <begin position="19"/>
        <end position="273"/>
    </location>
</feature>
<sequence>MVSLKVIGIALGVLTVLAGMLIETQELDGCMFDPDHLHEIVQSVISDYPDPEDVRGRIDAVVERVDKAYPGYLQGKDREEWLLNFAGNAVGQMWPLRITLSSYLIIFGTPHGPKENPGIPGMSTNAAFTGRYPLATDFFMPLTGIQLGYAPGDMRVTVHKPGDMHILKPGDAEVYEFPGYIAGESTGGGFALEYACGGSALRAGETAPSGKSAGVRGAWKGTKATLWSLFAIPSMLPFGLVQIATSTHDYYTAWRTVYVSAWYIVENLLRGQI</sequence>
<dbReference type="AlphaFoldDB" id="A0A0L0DFV1"/>
<organism evidence="9 10">
    <name type="scientific">Thecamonas trahens ATCC 50062</name>
    <dbReference type="NCBI Taxonomy" id="461836"/>
    <lineage>
        <taxon>Eukaryota</taxon>
        <taxon>Apusozoa</taxon>
        <taxon>Apusomonadida</taxon>
        <taxon>Apusomonadidae</taxon>
        <taxon>Thecamonas</taxon>
    </lineage>
</organism>
<dbReference type="RefSeq" id="XP_013756409.1">
    <property type="nucleotide sequence ID" value="XM_013900955.1"/>
</dbReference>
<dbReference type="InterPro" id="IPR006716">
    <property type="entry name" value="ERG2_sigma1_rcpt-like"/>
</dbReference>
<dbReference type="PANTHER" id="PTHR10868">
    <property type="entry name" value="SIGMA 1-TYPE OPIOID RECEPTOR-RELATED"/>
    <property type="match status" value="1"/>
</dbReference>
<gene>
    <name evidence="9" type="ORF">AMSG_06569</name>
</gene>
<protein>
    <submittedName>
        <fullName evidence="9">C-8 sterol isomerase</fullName>
    </submittedName>
</protein>
<evidence type="ECO:0000256" key="3">
    <source>
        <dbReference type="ARBA" id="ARBA00022692"/>
    </source>
</evidence>
<accession>A0A0L0DFV1</accession>
<name>A0A0L0DFV1_THETB</name>
<dbReference type="eggNOG" id="KOG4143">
    <property type="taxonomic scope" value="Eukaryota"/>
</dbReference>
<feature type="signal peptide" evidence="8">
    <location>
        <begin position="1"/>
        <end position="18"/>
    </location>
</feature>
<keyword evidence="5" id="KW-1133">Transmembrane helix</keyword>
<keyword evidence="3" id="KW-0812">Transmembrane</keyword>
<evidence type="ECO:0000313" key="9">
    <source>
        <dbReference type="EMBL" id="KNC51212.1"/>
    </source>
</evidence>
<evidence type="ECO:0000256" key="8">
    <source>
        <dbReference type="SAM" id="SignalP"/>
    </source>
</evidence>
<dbReference type="PANTHER" id="PTHR10868:SF1">
    <property type="entry name" value="SIGMA NON-OPIOID INTRACELLULAR RECEPTOR 1"/>
    <property type="match status" value="1"/>
</dbReference>
<keyword evidence="9" id="KW-0413">Isomerase</keyword>
<reference evidence="9 10" key="1">
    <citation type="submission" date="2010-05" db="EMBL/GenBank/DDBJ databases">
        <title>The Genome Sequence of Thecamonas trahens ATCC 50062.</title>
        <authorList>
            <consortium name="The Broad Institute Genome Sequencing Platform"/>
            <person name="Russ C."/>
            <person name="Cuomo C."/>
            <person name="Shea T."/>
            <person name="Young S.K."/>
            <person name="Zeng Q."/>
            <person name="Koehrsen M."/>
            <person name="Haas B."/>
            <person name="Borodovsky M."/>
            <person name="Guigo R."/>
            <person name="Alvarado L."/>
            <person name="Berlin A."/>
            <person name="Bochicchio J."/>
            <person name="Borenstein D."/>
            <person name="Chapman S."/>
            <person name="Chen Z."/>
            <person name="Freedman E."/>
            <person name="Gellesch M."/>
            <person name="Goldberg J."/>
            <person name="Griggs A."/>
            <person name="Gujja S."/>
            <person name="Heilman E."/>
            <person name="Heiman D."/>
            <person name="Hepburn T."/>
            <person name="Howarth C."/>
            <person name="Jen D."/>
            <person name="Larson L."/>
            <person name="Mehta T."/>
            <person name="Park D."/>
            <person name="Pearson M."/>
            <person name="Roberts A."/>
            <person name="Saif S."/>
            <person name="Shenoy N."/>
            <person name="Sisk P."/>
            <person name="Stolte C."/>
            <person name="Sykes S."/>
            <person name="Thomson T."/>
            <person name="Walk T."/>
            <person name="White J."/>
            <person name="Yandava C."/>
            <person name="Burger G."/>
            <person name="Gray M.W."/>
            <person name="Holland P.W.H."/>
            <person name="King N."/>
            <person name="Lang F.B.F."/>
            <person name="Roger A.J."/>
            <person name="Ruiz-Trillo I."/>
            <person name="Lander E."/>
            <person name="Nusbaum C."/>
        </authorList>
    </citation>
    <scope>NUCLEOTIDE SEQUENCE [LARGE SCALE GENOMIC DNA]</scope>
    <source>
        <strain evidence="9 10">ATCC 50062</strain>
    </source>
</reference>
<dbReference type="EMBL" id="GL349465">
    <property type="protein sequence ID" value="KNC51212.1"/>
    <property type="molecule type" value="Genomic_DNA"/>
</dbReference>